<protein>
    <recommendedName>
        <fullName evidence="7">UvrABC system protein C</fullName>
        <shortName evidence="7">Protein UvrC</shortName>
    </recommendedName>
    <alternativeName>
        <fullName evidence="7">Excinuclease ABC subunit C</fullName>
    </alternativeName>
</protein>
<dbReference type="Pfam" id="PF01541">
    <property type="entry name" value="GIY-YIG"/>
    <property type="match status" value="1"/>
</dbReference>
<feature type="region of interest" description="Disordered" evidence="8">
    <location>
        <begin position="1"/>
        <end position="24"/>
    </location>
</feature>
<comment type="similarity">
    <text evidence="7">Belongs to the UvrC family.</text>
</comment>
<dbReference type="InterPro" id="IPR001943">
    <property type="entry name" value="UVR_dom"/>
</dbReference>
<dbReference type="InterPro" id="IPR047296">
    <property type="entry name" value="GIY-YIG_UvrC_Cho"/>
</dbReference>
<evidence type="ECO:0000256" key="7">
    <source>
        <dbReference type="HAMAP-Rule" id="MF_00203"/>
    </source>
</evidence>
<dbReference type="Gene3D" id="1.10.150.20">
    <property type="entry name" value="5' to 3' exonuclease, C-terminal subdomain"/>
    <property type="match status" value="1"/>
</dbReference>
<dbReference type="SUPFAM" id="SSF47781">
    <property type="entry name" value="RuvA domain 2-like"/>
    <property type="match status" value="1"/>
</dbReference>
<dbReference type="InterPro" id="IPR038476">
    <property type="entry name" value="UvrC_RNase_H_dom_sf"/>
</dbReference>
<keyword evidence="4 7" id="KW-0267">Excision nuclease</keyword>
<feature type="domain" description="UVR" evidence="9">
    <location>
        <begin position="229"/>
        <end position="264"/>
    </location>
</feature>
<dbReference type="InterPro" id="IPR036876">
    <property type="entry name" value="UVR_dom_sf"/>
</dbReference>
<dbReference type="InterPro" id="IPR004791">
    <property type="entry name" value="UvrC"/>
</dbReference>
<dbReference type="RefSeq" id="WP_201349938.1">
    <property type="nucleotide sequence ID" value="NZ_AP014546.1"/>
</dbReference>
<dbReference type="GO" id="GO:0009381">
    <property type="term" value="F:excinuclease ABC activity"/>
    <property type="evidence" value="ECO:0007669"/>
    <property type="project" value="UniProtKB-UniRule"/>
</dbReference>
<dbReference type="GO" id="GO:0009432">
    <property type="term" value="P:SOS response"/>
    <property type="evidence" value="ECO:0007669"/>
    <property type="project" value="UniProtKB-UniRule"/>
</dbReference>
<dbReference type="InterPro" id="IPR035901">
    <property type="entry name" value="GIY-YIG_endonuc_sf"/>
</dbReference>
<dbReference type="SMART" id="SM00278">
    <property type="entry name" value="HhH1"/>
    <property type="match status" value="2"/>
</dbReference>
<dbReference type="NCBIfam" id="TIGR00194">
    <property type="entry name" value="uvrC"/>
    <property type="match status" value="1"/>
</dbReference>
<dbReference type="Proteomes" id="UP000595332">
    <property type="component" value="Chromosome"/>
</dbReference>
<dbReference type="HAMAP" id="MF_00203">
    <property type="entry name" value="UvrC"/>
    <property type="match status" value="1"/>
</dbReference>
<evidence type="ECO:0000256" key="2">
    <source>
        <dbReference type="ARBA" id="ARBA00022763"/>
    </source>
</evidence>
<keyword evidence="13" id="KW-1185">Reference proteome</keyword>
<organism evidence="12 13">
    <name type="scientific">Neptunomonas japonica JAMM 1380</name>
    <dbReference type="NCBI Taxonomy" id="1441457"/>
    <lineage>
        <taxon>Bacteria</taxon>
        <taxon>Pseudomonadati</taxon>
        <taxon>Pseudomonadota</taxon>
        <taxon>Gammaproteobacteria</taxon>
        <taxon>Oceanospirillales</taxon>
        <taxon>Oceanospirillaceae</taxon>
        <taxon>Neptunomonas</taxon>
    </lineage>
</organism>
<dbReference type="NCBIfam" id="NF001824">
    <property type="entry name" value="PRK00558.1-5"/>
    <property type="match status" value="1"/>
</dbReference>
<evidence type="ECO:0000256" key="6">
    <source>
        <dbReference type="ARBA" id="ARBA00023236"/>
    </source>
</evidence>
<dbReference type="CDD" id="cd10434">
    <property type="entry name" value="GIY-YIG_UvrC_Cho"/>
    <property type="match status" value="1"/>
</dbReference>
<evidence type="ECO:0000256" key="8">
    <source>
        <dbReference type="SAM" id="MobiDB-lite"/>
    </source>
</evidence>
<dbReference type="EMBL" id="AP014546">
    <property type="protein sequence ID" value="BBB29331.1"/>
    <property type="molecule type" value="Genomic_DNA"/>
</dbReference>
<dbReference type="SUPFAM" id="SSF46600">
    <property type="entry name" value="C-terminal UvrC-binding domain of UvrB"/>
    <property type="match status" value="1"/>
</dbReference>
<dbReference type="AlphaFoldDB" id="A0A7R6PHP4"/>
<sequence length="633" mass="70240">MPEATSETAAQAAELSTNEDKPITEDTPVFDSKAFLLRLTPRPGVYQMQNAAGELLYIGKAKNLKKRVSSYFRTTGLTVKTKALVSHIANIEITVTNSETEALLLEQSLIKEYRPPYNILLRDDKSYPYIFVSEKEDYPVLTFHRGTKRKKGRYFGPFPSRAAVNDSLNILQKIFRIRSCDDAFFRNRSRPCLQYQIKRCSAPCVKAVSAQAYGEDIRHASMFLEGKSHAIMKELALQMEAAAAGLDFERAVIYRDQISSLQLIQEQQYVFGESGDADVLGCAIQPGGVCVHVLFVRGGRIVGSKALHPKVSIEDSESMVLSAFIAQWYIGSAREIPDQVIFSHDLDDKSCIEEALSEQRGKKVNLSSRVKGERAGWQKLALTNAEQHLGSHLASKQNIYKRFMALQEVFALEEVPKRLECFDISHSSGEATVASCVVFDRNGPLKKDYRTFNIEGITGGDDYAAMHQALMRRYTRIKKGEGVLPDILLIDGGKGQVTQAVKVLEELQISEVQIIGVAKGTSRKAGFETLVMAETNQEVVLASDSAALHLIQHIRDEAHRFAITGHRARRGKARNQSKLEGISGVGPKRRRELLKHFGGIAAIERASVEEIAKVTTISPALADEIYAALHPEA</sequence>
<comment type="subunit">
    <text evidence="7">Interacts with UvrB in an incision complex.</text>
</comment>
<gene>
    <name evidence="7 12" type="primary">uvrC</name>
    <name evidence="12" type="ORF">NEJAP_1379</name>
</gene>
<dbReference type="InterPro" id="IPR003583">
    <property type="entry name" value="Hlx-hairpin-Hlx_DNA-bd_motif"/>
</dbReference>
<feature type="domain" description="GIY-YIG" evidence="10">
    <location>
        <begin position="41"/>
        <end position="119"/>
    </location>
</feature>
<keyword evidence="3 7" id="KW-0228">DNA excision</keyword>
<evidence type="ECO:0000256" key="1">
    <source>
        <dbReference type="ARBA" id="ARBA00022490"/>
    </source>
</evidence>
<dbReference type="Pfam" id="PF22920">
    <property type="entry name" value="UvrC_RNaseH"/>
    <property type="match status" value="1"/>
</dbReference>
<dbReference type="Gene3D" id="3.40.1440.10">
    <property type="entry name" value="GIY-YIG endonuclease"/>
    <property type="match status" value="1"/>
</dbReference>
<dbReference type="PANTHER" id="PTHR30562:SF1">
    <property type="entry name" value="UVRABC SYSTEM PROTEIN C"/>
    <property type="match status" value="1"/>
</dbReference>
<feature type="compositionally biased region" description="Low complexity" evidence="8">
    <location>
        <begin position="1"/>
        <end position="16"/>
    </location>
</feature>
<evidence type="ECO:0000256" key="3">
    <source>
        <dbReference type="ARBA" id="ARBA00022769"/>
    </source>
</evidence>
<feature type="domain" description="UvrC family homology region profile" evidence="11">
    <location>
        <begin position="279"/>
        <end position="504"/>
    </location>
</feature>
<dbReference type="PROSITE" id="PS50165">
    <property type="entry name" value="UVRC"/>
    <property type="match status" value="1"/>
</dbReference>
<dbReference type="PROSITE" id="PS50164">
    <property type="entry name" value="GIY_YIG"/>
    <property type="match status" value="1"/>
</dbReference>
<evidence type="ECO:0000256" key="4">
    <source>
        <dbReference type="ARBA" id="ARBA00022881"/>
    </source>
</evidence>
<dbReference type="GO" id="GO:0006289">
    <property type="term" value="P:nucleotide-excision repair"/>
    <property type="evidence" value="ECO:0007669"/>
    <property type="project" value="UniProtKB-UniRule"/>
</dbReference>
<evidence type="ECO:0000259" key="11">
    <source>
        <dbReference type="PROSITE" id="PS50165"/>
    </source>
</evidence>
<dbReference type="InterPro" id="IPR000305">
    <property type="entry name" value="GIY-YIG_endonuc"/>
</dbReference>
<keyword evidence="5 7" id="KW-0234">DNA repair</keyword>
<dbReference type="PANTHER" id="PTHR30562">
    <property type="entry name" value="UVRC/OXIDOREDUCTASE"/>
    <property type="match status" value="1"/>
</dbReference>
<dbReference type="InterPro" id="IPR010994">
    <property type="entry name" value="RuvA_2-like"/>
</dbReference>
<dbReference type="Pfam" id="PF08459">
    <property type="entry name" value="UvrC_RNaseH_dom"/>
    <property type="match status" value="1"/>
</dbReference>
<evidence type="ECO:0000313" key="13">
    <source>
        <dbReference type="Proteomes" id="UP000595332"/>
    </source>
</evidence>
<proteinExistence type="inferred from homology"/>
<comment type="subcellular location">
    <subcellularLocation>
        <location evidence="7">Cytoplasm</location>
    </subcellularLocation>
</comment>
<dbReference type="InterPro" id="IPR001162">
    <property type="entry name" value="UvrC_RNase_H_dom"/>
</dbReference>
<dbReference type="Pfam" id="PF02151">
    <property type="entry name" value="UVR"/>
    <property type="match status" value="1"/>
</dbReference>
<evidence type="ECO:0000259" key="9">
    <source>
        <dbReference type="PROSITE" id="PS50151"/>
    </source>
</evidence>
<dbReference type="Pfam" id="PF14520">
    <property type="entry name" value="HHH_5"/>
    <property type="match status" value="1"/>
</dbReference>
<name>A0A7R6PHP4_9GAMM</name>
<keyword evidence="6 7" id="KW-0742">SOS response</keyword>
<dbReference type="FunFam" id="3.40.1440.10:FF:000001">
    <property type="entry name" value="UvrABC system protein C"/>
    <property type="match status" value="1"/>
</dbReference>
<dbReference type="SUPFAM" id="SSF82771">
    <property type="entry name" value="GIY-YIG endonuclease"/>
    <property type="match status" value="1"/>
</dbReference>
<keyword evidence="1 7" id="KW-0963">Cytoplasm</keyword>
<evidence type="ECO:0000256" key="5">
    <source>
        <dbReference type="ARBA" id="ARBA00023204"/>
    </source>
</evidence>
<keyword evidence="2 7" id="KW-0227">DNA damage</keyword>
<dbReference type="PROSITE" id="PS50151">
    <property type="entry name" value="UVR"/>
    <property type="match status" value="1"/>
</dbReference>
<dbReference type="GO" id="GO:0009380">
    <property type="term" value="C:excinuclease repair complex"/>
    <property type="evidence" value="ECO:0007669"/>
    <property type="project" value="InterPro"/>
</dbReference>
<dbReference type="GO" id="GO:0005737">
    <property type="term" value="C:cytoplasm"/>
    <property type="evidence" value="ECO:0007669"/>
    <property type="project" value="UniProtKB-SubCell"/>
</dbReference>
<dbReference type="KEGG" id="njp:NEJAP_1379"/>
<evidence type="ECO:0000313" key="12">
    <source>
        <dbReference type="EMBL" id="BBB29331.1"/>
    </source>
</evidence>
<dbReference type="Gene3D" id="3.30.420.340">
    <property type="entry name" value="UvrC, RNAse H endonuclease domain"/>
    <property type="match status" value="1"/>
</dbReference>
<accession>A0A7R6PHP4</accession>
<evidence type="ECO:0000259" key="10">
    <source>
        <dbReference type="PROSITE" id="PS50164"/>
    </source>
</evidence>
<dbReference type="GO" id="GO:0003677">
    <property type="term" value="F:DNA binding"/>
    <property type="evidence" value="ECO:0007669"/>
    <property type="project" value="UniProtKB-UniRule"/>
</dbReference>
<dbReference type="InterPro" id="IPR050066">
    <property type="entry name" value="UvrABC_protein_C"/>
</dbReference>
<dbReference type="FunFam" id="3.30.420.340:FF:000001">
    <property type="entry name" value="UvrABC system protein C"/>
    <property type="match status" value="1"/>
</dbReference>
<dbReference type="Gene3D" id="4.10.860.10">
    <property type="entry name" value="UVR domain"/>
    <property type="match status" value="1"/>
</dbReference>
<reference evidence="12 13" key="1">
    <citation type="journal article" date="2008" name="Int. J. Syst. Evol. Microbiol.">
        <title>Neptunomonas japonica sp. nov., an Osedax japonicus symbiont-like bacterium isolated from sediment adjacent to sperm whale carcasses off Kagoshima, Japan.</title>
        <authorList>
            <person name="Miyazaki M."/>
            <person name="Nogi Y."/>
            <person name="Fujiwara Y."/>
            <person name="Kawato M."/>
            <person name="Kubokawa K."/>
            <person name="Horikoshi K."/>
        </authorList>
    </citation>
    <scope>NUCLEOTIDE SEQUENCE [LARGE SCALE GENOMIC DNA]</scope>
    <source>
        <strain evidence="12 13">JAMM 1380</strain>
    </source>
</reference>
<comment type="function">
    <text evidence="7">The UvrABC repair system catalyzes the recognition and processing of DNA lesions. UvrC both incises the 5' and 3' sides of the lesion. The N-terminal half is responsible for the 3' incision and the C-terminal half is responsible for the 5' incision.</text>
</comment>
<dbReference type="SMART" id="SM00465">
    <property type="entry name" value="GIYc"/>
    <property type="match status" value="1"/>
</dbReference>